<accession>A0AAE5THF8</accession>
<reference evidence="2" key="3">
    <citation type="submission" date="2022-05" db="EMBL/GenBank/DDBJ databases">
        <authorList>
            <person name="Chen Y."/>
            <person name="Zhu J."/>
            <person name="Zhu K."/>
        </authorList>
    </citation>
    <scope>NUCLEOTIDE SEQUENCE</scope>
    <source>
        <strain evidence="2">AV25</strain>
    </source>
</reference>
<reference evidence="3 4" key="1">
    <citation type="submission" date="2018-06" db="EMBL/GenBank/DDBJ databases">
        <authorList>
            <person name="Teymurazov M."/>
            <person name="Kislichkina A."/>
            <person name="Abaymova A."/>
            <person name="Mukhina T."/>
            <person name="Mayskaya N."/>
            <person name="Svetoch E."/>
            <person name="Bogun A."/>
        </authorList>
    </citation>
    <scope>NUCLEOTIDE SEQUENCE [LARGE SCALE GENOMIC DNA]</scope>
    <source>
        <strain evidence="3 4">SCPM-O-B-8406</strain>
    </source>
</reference>
<dbReference type="Gene3D" id="3.30.70.1290">
    <property type="entry name" value="Transposase IS200-like"/>
    <property type="match status" value="1"/>
</dbReference>
<dbReference type="PANTHER" id="PTHR36966">
    <property type="entry name" value="REP-ASSOCIATED TYROSINE TRANSPOSASE"/>
    <property type="match status" value="1"/>
</dbReference>
<dbReference type="InterPro" id="IPR052715">
    <property type="entry name" value="RAYT_transposase"/>
</dbReference>
<reference evidence="2 5" key="2">
    <citation type="journal article" date="2022" name="Front. Microbiol.">
        <title>Commensal bacteria contribute to the growth of multidrug-resistant Avibacterium paragallinarum in chickens.</title>
        <authorList>
            <person name="Zhu J."/>
            <person name="Chen Y."/>
            <person name="Wu Y."/>
            <person name="Wang Y."/>
            <person name="Zhu K."/>
        </authorList>
    </citation>
    <scope>NUCLEOTIDE SEQUENCE [LARGE SCALE GENOMIC DNA]</scope>
    <source>
        <strain evidence="2 5">AV25</strain>
    </source>
</reference>
<evidence type="ECO:0000313" key="2">
    <source>
        <dbReference type="EMBL" id="MEE6041248.1"/>
    </source>
</evidence>
<dbReference type="Proteomes" id="UP000247594">
    <property type="component" value="Unassembled WGS sequence"/>
</dbReference>
<dbReference type="EMBL" id="QJPJ01000011">
    <property type="protein sequence ID" value="PXZ38713.1"/>
    <property type="molecule type" value="Genomic_DNA"/>
</dbReference>
<dbReference type="GO" id="GO:0006313">
    <property type="term" value="P:DNA transposition"/>
    <property type="evidence" value="ECO:0007669"/>
    <property type="project" value="InterPro"/>
</dbReference>
<dbReference type="AlphaFoldDB" id="A0AAE5THF8"/>
<protein>
    <submittedName>
        <fullName evidence="3">Transposase</fullName>
    </submittedName>
</protein>
<dbReference type="GO" id="GO:0004803">
    <property type="term" value="F:transposase activity"/>
    <property type="evidence" value="ECO:0007669"/>
    <property type="project" value="InterPro"/>
</dbReference>
<gene>
    <name evidence="3" type="ORF">DM482_07760</name>
    <name evidence="2" type="ORF">M5S13_05030</name>
</gene>
<dbReference type="PANTHER" id="PTHR36966:SF1">
    <property type="entry name" value="REP-ASSOCIATED TYROSINE TRANSPOSASE"/>
    <property type="match status" value="1"/>
</dbReference>
<dbReference type="Proteomes" id="UP001347884">
    <property type="component" value="Unassembled WGS sequence"/>
</dbReference>
<evidence type="ECO:0000259" key="1">
    <source>
        <dbReference type="SMART" id="SM01321"/>
    </source>
</evidence>
<dbReference type="SMART" id="SM01321">
    <property type="entry name" value="Y1_Tnp"/>
    <property type="match status" value="1"/>
</dbReference>
<dbReference type="RefSeq" id="WP_110478505.1">
    <property type="nucleotide sequence ID" value="NZ_CP081939.1"/>
</dbReference>
<evidence type="ECO:0000313" key="4">
    <source>
        <dbReference type="Proteomes" id="UP000247594"/>
    </source>
</evidence>
<dbReference type="InterPro" id="IPR036515">
    <property type="entry name" value="Transposase_17_sf"/>
</dbReference>
<evidence type="ECO:0000313" key="3">
    <source>
        <dbReference type="EMBL" id="PXZ38713.1"/>
    </source>
</evidence>
<proteinExistence type="predicted"/>
<feature type="domain" description="Transposase IS200-like" evidence="1">
    <location>
        <begin position="21"/>
        <end position="153"/>
    </location>
</feature>
<dbReference type="Pfam" id="PF01797">
    <property type="entry name" value="Y1_Tnp"/>
    <property type="match status" value="1"/>
</dbReference>
<organism evidence="3 4">
    <name type="scientific">Avibacterium paragallinarum</name>
    <name type="common">Haemophilus gallinarum</name>
    <dbReference type="NCBI Taxonomy" id="728"/>
    <lineage>
        <taxon>Bacteria</taxon>
        <taxon>Pseudomonadati</taxon>
        <taxon>Pseudomonadota</taxon>
        <taxon>Gammaproteobacteria</taxon>
        <taxon>Pasteurellales</taxon>
        <taxon>Pasteurellaceae</taxon>
        <taxon>Avibacterium</taxon>
    </lineage>
</organism>
<dbReference type="SUPFAM" id="SSF143422">
    <property type="entry name" value="Transposase IS200-like"/>
    <property type="match status" value="1"/>
</dbReference>
<dbReference type="GO" id="GO:0043565">
    <property type="term" value="F:sequence-specific DNA binding"/>
    <property type="evidence" value="ECO:0007669"/>
    <property type="project" value="TreeGrafter"/>
</dbReference>
<keyword evidence="5" id="KW-1185">Reference proteome</keyword>
<dbReference type="EMBL" id="JAMDKF010000008">
    <property type="protein sequence ID" value="MEE6041248.1"/>
    <property type="molecule type" value="Genomic_DNA"/>
</dbReference>
<sequence length="165" mass="20404">MTNVTEKPKRKIIRLQHYDYSQIGLYFITVCTHNKECLFGNIENHKMLMNDAGRMIQHWYLELEKKFPNIECLEYIVMPNHIHFILYIKEQLEYSIPSIVQWFKTMTTNNYIKNIKNNHWKPFEHKLWQRSYYEHIIRNEKSYLEITEYIECNPYNWSNDSLFRN</sequence>
<dbReference type="InterPro" id="IPR002686">
    <property type="entry name" value="Transposase_17"/>
</dbReference>
<comment type="caution">
    <text evidence="3">The sequence shown here is derived from an EMBL/GenBank/DDBJ whole genome shotgun (WGS) entry which is preliminary data.</text>
</comment>
<evidence type="ECO:0000313" key="5">
    <source>
        <dbReference type="Proteomes" id="UP001347884"/>
    </source>
</evidence>
<name>A0AAE5THF8_AVIPA</name>